<keyword evidence="8" id="KW-1185">Reference proteome</keyword>
<evidence type="ECO:0000256" key="6">
    <source>
        <dbReference type="ARBA" id="ARBA00022833"/>
    </source>
</evidence>
<evidence type="ECO:0000313" key="8">
    <source>
        <dbReference type="Proteomes" id="UP000695007"/>
    </source>
</evidence>
<evidence type="ECO:0000256" key="4">
    <source>
        <dbReference type="ARBA" id="ARBA00022723"/>
    </source>
</evidence>
<gene>
    <name evidence="9" type="primary">LOC105365753</name>
</gene>
<keyword evidence="6" id="KW-0862">Zinc</keyword>
<dbReference type="GO" id="GO:0042826">
    <property type="term" value="F:histone deacetylase binding"/>
    <property type="evidence" value="ECO:0007669"/>
    <property type="project" value="TreeGrafter"/>
</dbReference>
<dbReference type="InterPro" id="IPR001214">
    <property type="entry name" value="SET_dom"/>
</dbReference>
<protein>
    <submittedName>
        <fullName evidence="9">SET and MYND domain-containing protein DDB_G0273589-like</fullName>
    </submittedName>
</protein>
<evidence type="ECO:0000259" key="7">
    <source>
        <dbReference type="PROSITE" id="PS50280"/>
    </source>
</evidence>
<keyword evidence="3" id="KW-0949">S-adenosyl-L-methionine</keyword>
<dbReference type="RefSeq" id="XP_011502289.1">
    <property type="nucleotide sequence ID" value="XM_011503987.1"/>
</dbReference>
<dbReference type="SUPFAM" id="SSF82199">
    <property type="entry name" value="SET domain"/>
    <property type="match status" value="1"/>
</dbReference>
<dbReference type="AlphaFoldDB" id="A0AAJ7DZN0"/>
<dbReference type="GO" id="GO:0008276">
    <property type="term" value="F:protein methyltransferase activity"/>
    <property type="evidence" value="ECO:0007669"/>
    <property type="project" value="UniProtKB-ARBA"/>
</dbReference>
<dbReference type="InterPro" id="IPR046341">
    <property type="entry name" value="SET_dom_sf"/>
</dbReference>
<organism evidence="8 9">
    <name type="scientific">Ceratosolen solmsi marchali</name>
    <dbReference type="NCBI Taxonomy" id="326594"/>
    <lineage>
        <taxon>Eukaryota</taxon>
        <taxon>Metazoa</taxon>
        <taxon>Ecdysozoa</taxon>
        <taxon>Arthropoda</taxon>
        <taxon>Hexapoda</taxon>
        <taxon>Insecta</taxon>
        <taxon>Pterygota</taxon>
        <taxon>Neoptera</taxon>
        <taxon>Endopterygota</taxon>
        <taxon>Hymenoptera</taxon>
        <taxon>Apocrita</taxon>
        <taxon>Proctotrupomorpha</taxon>
        <taxon>Chalcidoidea</taxon>
        <taxon>Agaonidae</taxon>
        <taxon>Agaoninae</taxon>
        <taxon>Ceratosolen</taxon>
    </lineage>
</organism>
<keyword evidence="4" id="KW-0479">Metal-binding</keyword>
<dbReference type="GO" id="GO:0008757">
    <property type="term" value="F:S-adenosylmethionine-dependent methyltransferase activity"/>
    <property type="evidence" value="ECO:0007669"/>
    <property type="project" value="UniProtKB-ARBA"/>
</dbReference>
<evidence type="ECO:0000256" key="2">
    <source>
        <dbReference type="ARBA" id="ARBA00022679"/>
    </source>
</evidence>
<reference evidence="9" key="1">
    <citation type="submission" date="2025-08" db="UniProtKB">
        <authorList>
            <consortium name="RefSeq"/>
        </authorList>
    </citation>
    <scope>IDENTIFICATION</scope>
</reference>
<accession>A0AAJ7DZN0</accession>
<evidence type="ECO:0000256" key="3">
    <source>
        <dbReference type="ARBA" id="ARBA00022691"/>
    </source>
</evidence>
<keyword evidence="2" id="KW-0808">Transferase</keyword>
<dbReference type="GO" id="GO:0005737">
    <property type="term" value="C:cytoplasm"/>
    <property type="evidence" value="ECO:0007669"/>
    <property type="project" value="TreeGrafter"/>
</dbReference>
<evidence type="ECO:0000313" key="9">
    <source>
        <dbReference type="RefSeq" id="XP_011502289.1"/>
    </source>
</evidence>
<sequence length="483" mass="55450">MHQRIWDSYLCSIALSPNDSEMLATSYGNMSALMFHLSKYQDSKCLSAMGISEKDKIFDEARTWLNKIDDNDKMKVDLIQLVDKAKIVLDKNKVKVERTTSNESHVDFFNENEILKNVKNKKRRKNNLKFKHLINLAVKETESVFNSVDLTYNDEYGWHLTATRDIQPGEIIFVVKPYVVVQNFTKSQNFCNNCLNVIWTGIPCKACPCCMFCSKKCHDEAMEKYHSIECPILQFVVSGDSWLDYHIQASLRAVVMGVKEFGSITNLRDKINEFDSFPDDTEYRNYHTSFISLLGFKNIHVEPEILSDLAAACCKTVICLSKFTSFFNSDRKFDTIENFTENEDIKFIAVLLLKIAVIIFNNGIKVTESGLFCKTYVDSAKCSSVVPCCEKGISMNTLSQFIPHSCDPNAKAMKVNNCKEIYYALLPISEGDLILECYKNTFYECEFTQRQQEISRILNRNCTCLACQENWPALLIDDVIYEI</sequence>
<feature type="domain" description="SET" evidence="7">
    <location>
        <begin position="140"/>
        <end position="439"/>
    </location>
</feature>
<dbReference type="GeneID" id="105365753"/>
<dbReference type="PANTHER" id="PTHR46165">
    <property type="entry name" value="SET AND MYND DOMAIN-CONTAINING PROTEIN 4"/>
    <property type="match status" value="1"/>
</dbReference>
<dbReference type="Pfam" id="PF00856">
    <property type="entry name" value="SET"/>
    <property type="match status" value="1"/>
</dbReference>
<dbReference type="GO" id="GO:0005634">
    <property type="term" value="C:nucleus"/>
    <property type="evidence" value="ECO:0007669"/>
    <property type="project" value="TreeGrafter"/>
</dbReference>
<evidence type="ECO:0000256" key="5">
    <source>
        <dbReference type="ARBA" id="ARBA00022771"/>
    </source>
</evidence>
<dbReference type="KEGG" id="csol:105365753"/>
<dbReference type="InterPro" id="IPR002893">
    <property type="entry name" value="Znf_MYND"/>
</dbReference>
<evidence type="ECO:0000256" key="1">
    <source>
        <dbReference type="ARBA" id="ARBA00022603"/>
    </source>
</evidence>
<dbReference type="InterPro" id="IPR052097">
    <property type="entry name" value="SET-MYND_domain_protein"/>
</dbReference>
<keyword evidence="1" id="KW-0489">Methyltransferase</keyword>
<dbReference type="Gene3D" id="2.170.270.10">
    <property type="entry name" value="SET domain"/>
    <property type="match status" value="1"/>
</dbReference>
<dbReference type="PROSITE" id="PS01360">
    <property type="entry name" value="ZF_MYND_1"/>
    <property type="match status" value="1"/>
</dbReference>
<keyword evidence="5" id="KW-0863">Zinc-finger</keyword>
<dbReference type="PANTHER" id="PTHR46165:SF2">
    <property type="entry name" value="SET AND MYND DOMAIN-CONTAINING PROTEIN 4"/>
    <property type="match status" value="1"/>
</dbReference>
<dbReference type="PROSITE" id="PS50280">
    <property type="entry name" value="SET"/>
    <property type="match status" value="1"/>
</dbReference>
<proteinExistence type="predicted"/>
<dbReference type="GO" id="GO:0032259">
    <property type="term" value="P:methylation"/>
    <property type="evidence" value="ECO:0007669"/>
    <property type="project" value="UniProtKB-KW"/>
</dbReference>
<name>A0AAJ7DZN0_9HYME</name>
<dbReference type="GO" id="GO:0008170">
    <property type="term" value="F:N-methyltransferase activity"/>
    <property type="evidence" value="ECO:0007669"/>
    <property type="project" value="UniProtKB-ARBA"/>
</dbReference>
<dbReference type="GO" id="GO:0008270">
    <property type="term" value="F:zinc ion binding"/>
    <property type="evidence" value="ECO:0007669"/>
    <property type="project" value="UniProtKB-KW"/>
</dbReference>
<dbReference type="Proteomes" id="UP000695007">
    <property type="component" value="Unplaced"/>
</dbReference>
<dbReference type="SUPFAM" id="SSF144232">
    <property type="entry name" value="HIT/MYND zinc finger-like"/>
    <property type="match status" value="1"/>
</dbReference>